<dbReference type="Gene3D" id="1.20.1250.20">
    <property type="entry name" value="MFS general substrate transporter like domains"/>
    <property type="match status" value="2"/>
</dbReference>
<comment type="subcellular location">
    <subcellularLocation>
        <location evidence="1">Cell membrane</location>
        <topology evidence="1">Multi-pass membrane protein</topology>
    </subcellularLocation>
</comment>
<feature type="domain" description="Major facilitator superfamily (MFS) profile" evidence="8">
    <location>
        <begin position="265"/>
        <end position="454"/>
    </location>
</feature>
<evidence type="ECO:0000256" key="1">
    <source>
        <dbReference type="ARBA" id="ARBA00004651"/>
    </source>
</evidence>
<reference evidence="9 10" key="1">
    <citation type="journal article" date="2016" name="Sci. Rep.">
        <title>Evaluation of genetic diversity among strains of the human gut commensal Bifidobacterium adolescentis.</title>
        <authorList>
            <person name="Duranti S."/>
            <person name="Milani C."/>
            <person name="Lugli G.A."/>
            <person name="Mancabelli L."/>
            <person name="Turroni F."/>
            <person name="Ferrario C."/>
            <person name="Mangifesta M."/>
            <person name="Viappiani A."/>
            <person name="Sanchez B."/>
            <person name="Margolles A."/>
            <person name="van Sinderen D."/>
            <person name="Ventura M."/>
        </authorList>
    </citation>
    <scope>NUCLEOTIDE SEQUENCE [LARGE SCALE GENOMIC DNA]</scope>
    <source>
        <strain evidence="9 10">AD2-8</strain>
    </source>
</reference>
<evidence type="ECO:0000256" key="2">
    <source>
        <dbReference type="ARBA" id="ARBA00022448"/>
    </source>
</evidence>
<evidence type="ECO:0000256" key="5">
    <source>
        <dbReference type="ARBA" id="ARBA00023136"/>
    </source>
</evidence>
<dbReference type="Pfam" id="PF11700">
    <property type="entry name" value="ATG22"/>
    <property type="match status" value="1"/>
</dbReference>
<sequence length="454" mass="49398">MTDTAEPQTQPSQQNAQAQQPQQSNQKSSQQSKHMMTPREKKWIVYDVGNSAFVLLSTAVVPIYANSLLKAAGETNIVSTWGYAQTIASLVIAVLMPLLGSIADVQGMKIRFFTGFFLTGVVMCCAMAMPLGWLAFIIVYVLATIGLNGSLTFYDSMLVDTTSNERMDRISSHGYAWGYIGSTVPFIVCIALIFGGPVLFGWSTTACTRASFVITALWWVAFTIPLLTSYKQVHYRATAGQAGEAIRGTFAELGSTFRAIRKNKPLWMFMIAFFFYIDAVNTVISMSTSYGTQLGIDSTQLVVALLVTQFVAFPCSIIYGKLAGRFGSKTMITAAVVAYMCIVFFAAFFLRAALEFWILAILVGMFQGGIQALSRSYYGKIIPKDHANEYYGFYDIFGKTASIIGTFLVATTTSLTGNASIGVLSIAILLAVALVFLLLQKDPTKGSTEAATVD</sequence>
<feature type="transmembrane region" description="Helical" evidence="7">
    <location>
        <begin position="43"/>
        <end position="65"/>
    </location>
</feature>
<feature type="transmembrane region" description="Helical" evidence="7">
    <location>
        <begin position="356"/>
        <end position="378"/>
    </location>
</feature>
<feature type="transmembrane region" description="Helical" evidence="7">
    <location>
        <begin position="208"/>
        <end position="227"/>
    </location>
</feature>
<dbReference type="EMBL" id="LNKF01000001">
    <property type="protein sequence ID" value="OSG96257.1"/>
    <property type="molecule type" value="Genomic_DNA"/>
</dbReference>
<gene>
    <name evidence="9" type="ORF">AD0028_0224</name>
</gene>
<keyword evidence="2" id="KW-0813">Transport</keyword>
<proteinExistence type="predicted"/>
<evidence type="ECO:0000256" key="3">
    <source>
        <dbReference type="ARBA" id="ARBA00022692"/>
    </source>
</evidence>
<name>A0A1X2ZPB5_BIFAD</name>
<keyword evidence="4 7" id="KW-1133">Transmembrane helix</keyword>
<evidence type="ECO:0000259" key="8">
    <source>
        <dbReference type="PROSITE" id="PS50850"/>
    </source>
</evidence>
<feature type="compositionally biased region" description="Low complexity" evidence="6">
    <location>
        <begin position="10"/>
        <end position="33"/>
    </location>
</feature>
<feature type="transmembrane region" description="Helical" evidence="7">
    <location>
        <begin position="331"/>
        <end position="350"/>
    </location>
</feature>
<dbReference type="PANTHER" id="PTHR23519:SF1">
    <property type="entry name" value="AUTOPHAGY-RELATED PROTEIN 22"/>
    <property type="match status" value="1"/>
</dbReference>
<feature type="transmembrane region" description="Helical" evidence="7">
    <location>
        <begin position="175"/>
        <end position="202"/>
    </location>
</feature>
<feature type="transmembrane region" description="Helical" evidence="7">
    <location>
        <begin position="110"/>
        <end position="129"/>
    </location>
</feature>
<evidence type="ECO:0000313" key="10">
    <source>
        <dbReference type="Proteomes" id="UP000193664"/>
    </source>
</evidence>
<dbReference type="PANTHER" id="PTHR23519">
    <property type="entry name" value="AUTOPHAGY-RELATED PROTEIN 22"/>
    <property type="match status" value="1"/>
</dbReference>
<dbReference type="InterPro" id="IPR020846">
    <property type="entry name" value="MFS_dom"/>
</dbReference>
<feature type="transmembrane region" description="Helical" evidence="7">
    <location>
        <begin position="135"/>
        <end position="154"/>
    </location>
</feature>
<feature type="region of interest" description="Disordered" evidence="6">
    <location>
        <begin position="1"/>
        <end position="33"/>
    </location>
</feature>
<evidence type="ECO:0000256" key="4">
    <source>
        <dbReference type="ARBA" id="ARBA00022989"/>
    </source>
</evidence>
<dbReference type="InterPro" id="IPR050495">
    <property type="entry name" value="ATG22/LtaA_families"/>
</dbReference>
<protein>
    <submittedName>
        <fullName evidence="9">MFS transporter</fullName>
    </submittedName>
</protein>
<dbReference type="SUPFAM" id="SSF103473">
    <property type="entry name" value="MFS general substrate transporter"/>
    <property type="match status" value="1"/>
</dbReference>
<keyword evidence="3 7" id="KW-0812">Transmembrane</keyword>
<dbReference type="InterPro" id="IPR036259">
    <property type="entry name" value="MFS_trans_sf"/>
</dbReference>
<evidence type="ECO:0000313" key="9">
    <source>
        <dbReference type="EMBL" id="OSG96257.1"/>
    </source>
</evidence>
<evidence type="ECO:0000256" key="6">
    <source>
        <dbReference type="SAM" id="MobiDB-lite"/>
    </source>
</evidence>
<dbReference type="AlphaFoldDB" id="A0A1X2ZPB5"/>
<feature type="transmembrane region" description="Helical" evidence="7">
    <location>
        <begin position="299"/>
        <end position="319"/>
    </location>
</feature>
<dbReference type="GO" id="GO:0022857">
    <property type="term" value="F:transmembrane transporter activity"/>
    <property type="evidence" value="ECO:0007669"/>
    <property type="project" value="InterPro"/>
</dbReference>
<comment type="caution">
    <text evidence="9">The sequence shown here is derived from an EMBL/GenBank/DDBJ whole genome shotgun (WGS) entry which is preliminary data.</text>
</comment>
<feature type="transmembrane region" description="Helical" evidence="7">
    <location>
        <begin position="419"/>
        <end position="439"/>
    </location>
</feature>
<evidence type="ECO:0000256" key="7">
    <source>
        <dbReference type="SAM" id="Phobius"/>
    </source>
</evidence>
<feature type="transmembrane region" description="Helical" evidence="7">
    <location>
        <begin position="390"/>
        <end position="413"/>
    </location>
</feature>
<dbReference type="GO" id="GO:0005886">
    <property type="term" value="C:plasma membrane"/>
    <property type="evidence" value="ECO:0007669"/>
    <property type="project" value="UniProtKB-SubCell"/>
</dbReference>
<accession>A0A1X2ZPB5</accession>
<feature type="transmembrane region" description="Helical" evidence="7">
    <location>
        <begin position="77"/>
        <end position="98"/>
    </location>
</feature>
<feature type="transmembrane region" description="Helical" evidence="7">
    <location>
        <begin position="266"/>
        <end position="287"/>
    </location>
</feature>
<dbReference type="PROSITE" id="PS50850">
    <property type="entry name" value="MFS"/>
    <property type="match status" value="1"/>
</dbReference>
<keyword evidence="5 7" id="KW-0472">Membrane</keyword>
<dbReference type="InterPro" id="IPR024671">
    <property type="entry name" value="Atg22-like"/>
</dbReference>
<organism evidence="9 10">
    <name type="scientific">Bifidobacterium adolescentis</name>
    <dbReference type="NCBI Taxonomy" id="1680"/>
    <lineage>
        <taxon>Bacteria</taxon>
        <taxon>Bacillati</taxon>
        <taxon>Actinomycetota</taxon>
        <taxon>Actinomycetes</taxon>
        <taxon>Bifidobacteriales</taxon>
        <taxon>Bifidobacteriaceae</taxon>
        <taxon>Bifidobacterium</taxon>
    </lineage>
</organism>
<dbReference type="Proteomes" id="UP000193664">
    <property type="component" value="Unassembled WGS sequence"/>
</dbReference>